<dbReference type="AlphaFoldDB" id="A0A9W5TVA2"/>
<dbReference type="Proteomes" id="UP000621492">
    <property type="component" value="Unassembled WGS sequence"/>
</dbReference>
<feature type="transmembrane region" description="Helical" evidence="1">
    <location>
        <begin position="124"/>
        <end position="145"/>
    </location>
</feature>
<dbReference type="EMBL" id="BMJD01000005">
    <property type="protein sequence ID" value="GGB34724.1"/>
    <property type="molecule type" value="Genomic_DNA"/>
</dbReference>
<keyword evidence="1" id="KW-0812">Transmembrane</keyword>
<dbReference type="RefSeq" id="WP_155555231.1">
    <property type="nucleotide sequence ID" value="NZ_BMJD01000005.1"/>
</dbReference>
<feature type="transmembrane region" description="Helical" evidence="1">
    <location>
        <begin position="151"/>
        <end position="169"/>
    </location>
</feature>
<reference evidence="2" key="2">
    <citation type="submission" date="2020-09" db="EMBL/GenBank/DDBJ databases">
        <authorList>
            <person name="Sun Q."/>
            <person name="Zhou Y."/>
        </authorList>
    </citation>
    <scope>NUCLEOTIDE SEQUENCE</scope>
    <source>
        <strain evidence="2">CGMCC 1.15454</strain>
    </source>
</reference>
<evidence type="ECO:0000313" key="2">
    <source>
        <dbReference type="EMBL" id="GGB34724.1"/>
    </source>
</evidence>
<proteinExistence type="predicted"/>
<protein>
    <submittedName>
        <fullName evidence="2">Uncharacterized protein</fullName>
    </submittedName>
</protein>
<evidence type="ECO:0000256" key="1">
    <source>
        <dbReference type="SAM" id="Phobius"/>
    </source>
</evidence>
<organism evidence="2 3">
    <name type="scientific">Lentibacillus populi</name>
    <dbReference type="NCBI Taxonomy" id="1827502"/>
    <lineage>
        <taxon>Bacteria</taxon>
        <taxon>Bacillati</taxon>
        <taxon>Bacillota</taxon>
        <taxon>Bacilli</taxon>
        <taxon>Bacillales</taxon>
        <taxon>Bacillaceae</taxon>
        <taxon>Lentibacillus</taxon>
    </lineage>
</organism>
<comment type="caution">
    <text evidence="2">The sequence shown here is derived from an EMBL/GenBank/DDBJ whole genome shotgun (WGS) entry which is preliminary data.</text>
</comment>
<keyword evidence="1" id="KW-0472">Membrane</keyword>
<evidence type="ECO:0000313" key="3">
    <source>
        <dbReference type="Proteomes" id="UP000621492"/>
    </source>
</evidence>
<feature type="transmembrane region" description="Helical" evidence="1">
    <location>
        <begin position="46"/>
        <end position="63"/>
    </location>
</feature>
<keyword evidence="3" id="KW-1185">Reference proteome</keyword>
<gene>
    <name evidence="2" type="ORF">GCM10011409_10210</name>
</gene>
<name>A0A9W5TVA2_9BACI</name>
<sequence length="196" mass="23272">MEKKLIPFYREAYRNRMGYTLFIDMNTMGIYRVYDDNYRFFQSSQYWFYFLGGYWILKGIGDFNIHMNFLPSVLILLVIGGGFFWYGYHHLYKKAMENMNLKNTYLTKDEFIGYAKTGRQNARLLIIVLMVIIIIYLFLLKFYLAVPAIDLLIIISLLSFVIGGIIRSLPIQRLRLNYQNSFLEKVATEVHNKMAQ</sequence>
<feature type="transmembrane region" description="Helical" evidence="1">
    <location>
        <begin position="69"/>
        <end position="88"/>
    </location>
</feature>
<accession>A0A9W5TVA2</accession>
<reference evidence="2" key="1">
    <citation type="journal article" date="2014" name="Int. J. Syst. Evol. Microbiol.">
        <title>Complete genome sequence of Corynebacterium casei LMG S-19264T (=DSM 44701T), isolated from a smear-ripened cheese.</title>
        <authorList>
            <consortium name="US DOE Joint Genome Institute (JGI-PGF)"/>
            <person name="Walter F."/>
            <person name="Albersmeier A."/>
            <person name="Kalinowski J."/>
            <person name="Ruckert C."/>
        </authorList>
    </citation>
    <scope>NUCLEOTIDE SEQUENCE</scope>
    <source>
        <strain evidence="2">CGMCC 1.15454</strain>
    </source>
</reference>
<keyword evidence="1" id="KW-1133">Transmembrane helix</keyword>